<proteinExistence type="predicted"/>
<name>A0ABN5B0Z0_9GAMM</name>
<gene>
    <name evidence="1" type="ORF">CDV26_02435</name>
</gene>
<evidence type="ECO:0000313" key="1">
    <source>
        <dbReference type="EMBL" id="ASG67405.1"/>
    </source>
</evidence>
<dbReference type="Proteomes" id="UP000249910">
    <property type="component" value="Chromosome"/>
</dbReference>
<dbReference type="EMBL" id="CP022132">
    <property type="protein sequence ID" value="ASG67405.1"/>
    <property type="molecule type" value="Genomic_DNA"/>
</dbReference>
<sequence length="256" mass="29871">MISNKIPDDFFEHLNISPRVGSLSKHFADIASGEIQKPKRLVRPNKEYLKKNHSLNLIYTKLKGRLGVFNEHFYSSCPYALENCIRLIDAIYIYQQKKSINGNNFSFYEPGGGCGDLSRILSEISFNRIASLCTSSTKENQVEFDKYVNSHKAIFKNIPYYEITKKRILSDKDLKIFTGGFNVIYERNVFQMYNPDRINQIKILTNVLQEDGIIILEEKLKQCNSDDYDHREQIKDHLFKSQYYDINQIAIKKNNT</sequence>
<keyword evidence="2" id="KW-1185">Reference proteome</keyword>
<evidence type="ECO:0008006" key="3">
    <source>
        <dbReference type="Google" id="ProtNLM"/>
    </source>
</evidence>
<protein>
    <recommendedName>
        <fullName evidence="3">SAM-dependent methyltransferase</fullName>
    </recommendedName>
</protein>
<organism evidence="1 2">
    <name type="scientific">Francisella halioticida</name>
    <dbReference type="NCBI Taxonomy" id="549298"/>
    <lineage>
        <taxon>Bacteria</taxon>
        <taxon>Pseudomonadati</taxon>
        <taxon>Pseudomonadota</taxon>
        <taxon>Gammaproteobacteria</taxon>
        <taxon>Thiotrichales</taxon>
        <taxon>Francisellaceae</taxon>
        <taxon>Francisella</taxon>
    </lineage>
</organism>
<evidence type="ECO:0000313" key="2">
    <source>
        <dbReference type="Proteomes" id="UP000249910"/>
    </source>
</evidence>
<accession>A0ABN5B0Z0</accession>
<dbReference type="RefSeq" id="WP_088771948.1">
    <property type="nucleotide sequence ID" value="NZ_CP022132.1"/>
</dbReference>
<reference evidence="1 2" key="1">
    <citation type="submission" date="2017-06" db="EMBL/GenBank/DDBJ databases">
        <title>Complete genome of Francisella halioticida.</title>
        <authorList>
            <person name="Sjodin A."/>
        </authorList>
    </citation>
    <scope>NUCLEOTIDE SEQUENCE [LARGE SCALE GENOMIC DNA]</scope>
    <source>
        <strain evidence="1 2">DSM 23729</strain>
    </source>
</reference>